<organism evidence="2 3">
    <name type="scientific">Tunturiibacter empetritectus</name>
    <dbReference type="NCBI Taxonomy" id="3069691"/>
    <lineage>
        <taxon>Bacteria</taxon>
        <taxon>Pseudomonadati</taxon>
        <taxon>Acidobacteriota</taxon>
        <taxon>Terriglobia</taxon>
        <taxon>Terriglobales</taxon>
        <taxon>Acidobacteriaceae</taxon>
        <taxon>Tunturiibacter</taxon>
    </lineage>
</organism>
<name>A0A7W8MUK0_9BACT</name>
<dbReference type="Proteomes" id="UP000568106">
    <property type="component" value="Unassembled WGS sequence"/>
</dbReference>
<accession>A0A7W8MUK0</accession>
<feature type="compositionally biased region" description="Basic and acidic residues" evidence="1">
    <location>
        <begin position="86"/>
        <end position="95"/>
    </location>
</feature>
<keyword evidence="3" id="KW-1185">Reference proteome</keyword>
<evidence type="ECO:0000313" key="2">
    <source>
        <dbReference type="EMBL" id="MBB5319379.1"/>
    </source>
</evidence>
<reference evidence="2" key="1">
    <citation type="submission" date="2020-08" db="EMBL/GenBank/DDBJ databases">
        <title>Genomic Encyclopedia of Type Strains, Phase IV (KMG-V): Genome sequencing to study the core and pangenomes of soil and plant-associated prokaryotes.</title>
        <authorList>
            <person name="Whitman W."/>
        </authorList>
    </citation>
    <scope>NUCLEOTIDE SEQUENCE [LARGE SCALE GENOMIC DNA]</scope>
    <source>
        <strain evidence="2">M8UP27</strain>
    </source>
</reference>
<dbReference type="AlphaFoldDB" id="A0A7W8MUK0"/>
<proteinExistence type="predicted"/>
<feature type="region of interest" description="Disordered" evidence="1">
    <location>
        <begin position="86"/>
        <end position="106"/>
    </location>
</feature>
<comment type="caution">
    <text evidence="2">The sequence shown here is derived from an EMBL/GenBank/DDBJ whole genome shotgun (WGS) entry which is preliminary data.</text>
</comment>
<evidence type="ECO:0000256" key="1">
    <source>
        <dbReference type="SAM" id="MobiDB-lite"/>
    </source>
</evidence>
<dbReference type="EMBL" id="JACHDY010000008">
    <property type="protein sequence ID" value="MBB5319379.1"/>
    <property type="molecule type" value="Genomic_DNA"/>
</dbReference>
<protein>
    <submittedName>
        <fullName evidence="2">Uncharacterized protein</fullName>
    </submittedName>
</protein>
<sequence length="125" mass="13531">MDTGSHPTLTTHLDGDGHLCTPSGERLMIRVEGDMDKHLSLNTIGRSIDISSFTRSKPGTFSAMKAPGSPYVRLTGVWGPGRIEAKGTLEHEPADPGHPPPPKAAPITVTLQQSGEWWRPTCRTH</sequence>
<gene>
    <name evidence="2" type="ORF">HDF09_004087</name>
</gene>
<evidence type="ECO:0000313" key="3">
    <source>
        <dbReference type="Proteomes" id="UP000568106"/>
    </source>
</evidence>